<accession>A0A812SMC1</accession>
<protein>
    <recommendedName>
        <fullName evidence="1">Beta-lactamase-related domain-containing protein</fullName>
    </recommendedName>
</protein>
<comment type="caution">
    <text evidence="2">The sequence shown here is derived from an EMBL/GenBank/DDBJ whole genome shotgun (WGS) entry which is preliminary data.</text>
</comment>
<organism evidence="2 3">
    <name type="scientific">Symbiodinium necroappetens</name>
    <dbReference type="NCBI Taxonomy" id="1628268"/>
    <lineage>
        <taxon>Eukaryota</taxon>
        <taxon>Sar</taxon>
        <taxon>Alveolata</taxon>
        <taxon>Dinophyceae</taxon>
        <taxon>Suessiales</taxon>
        <taxon>Symbiodiniaceae</taxon>
        <taxon>Symbiodinium</taxon>
    </lineage>
</organism>
<dbReference type="AlphaFoldDB" id="A0A812SMC1"/>
<evidence type="ECO:0000313" key="3">
    <source>
        <dbReference type="Proteomes" id="UP000601435"/>
    </source>
</evidence>
<dbReference type="InterPro" id="IPR012338">
    <property type="entry name" value="Beta-lactam/transpept-like"/>
</dbReference>
<reference evidence="2" key="1">
    <citation type="submission" date="2021-02" db="EMBL/GenBank/DDBJ databases">
        <authorList>
            <person name="Dougan E. K."/>
            <person name="Rhodes N."/>
            <person name="Thang M."/>
            <person name="Chan C."/>
        </authorList>
    </citation>
    <scope>NUCLEOTIDE SEQUENCE</scope>
</reference>
<dbReference type="InterPro" id="IPR001466">
    <property type="entry name" value="Beta-lactam-related"/>
</dbReference>
<dbReference type="OrthoDB" id="428260at2759"/>
<dbReference type="EMBL" id="CAJNJA010021782">
    <property type="protein sequence ID" value="CAE7481512.1"/>
    <property type="molecule type" value="Genomic_DNA"/>
</dbReference>
<evidence type="ECO:0000313" key="2">
    <source>
        <dbReference type="EMBL" id="CAE7481512.1"/>
    </source>
</evidence>
<keyword evidence="3" id="KW-1185">Reference proteome</keyword>
<dbReference type="Proteomes" id="UP000601435">
    <property type="component" value="Unassembled WGS sequence"/>
</dbReference>
<sequence length="421" mass="45119">SEKRARKHYMEPISLENLRGELEALLQKRGVRGVSIALNGPVSHLDLAVGTSDGFVSLTPRHWMEHASLSKTVASVFATQYFTEKGIALTESVNLLLARTASPFRLRVAEGKMPQAWADSVQLRHLMDHSGLGMHYVHGVPLDTDFPAILSLISGERQDLGYQAIEVSKEPGARFGYSGGGFLVLQHLIEEMEGKAIEVVCRPFLDITGLGDFSFDPKPLPRAEGRYALGFSDAGDVIAPPAGRLAFPAFAAGALGTPRALANFWAELIAAYSDPSAKVPILHATAVAVLRDHVRDLGSVDFMGACMGLGVFVMDAGPNKVAVHQAANEGFRGVYIACFEGPDAGKVMVVLSNGDNNATLLNAEVTRLLLCRWGWQGINISALEAGGDFAFAGIPQEQLVNQAYKALVFSAFEPNRAGCAC</sequence>
<gene>
    <name evidence="2" type="ORF">SNEC2469_LOCUS13630</name>
</gene>
<proteinExistence type="predicted"/>
<dbReference type="Gene3D" id="3.40.710.10">
    <property type="entry name" value="DD-peptidase/beta-lactamase superfamily"/>
    <property type="match status" value="1"/>
</dbReference>
<feature type="domain" description="Beta-lactamase-related" evidence="1">
    <location>
        <begin position="22"/>
        <end position="358"/>
    </location>
</feature>
<evidence type="ECO:0000259" key="1">
    <source>
        <dbReference type="Pfam" id="PF00144"/>
    </source>
</evidence>
<dbReference type="SUPFAM" id="SSF56601">
    <property type="entry name" value="beta-lactamase/transpeptidase-like"/>
    <property type="match status" value="1"/>
</dbReference>
<feature type="non-terminal residue" evidence="2">
    <location>
        <position position="421"/>
    </location>
</feature>
<dbReference type="Pfam" id="PF00144">
    <property type="entry name" value="Beta-lactamase"/>
    <property type="match status" value="1"/>
</dbReference>
<name>A0A812SMC1_9DINO</name>